<dbReference type="GeneID" id="111248411"/>
<keyword evidence="14" id="KW-0407">Ion channel</keyword>
<dbReference type="InterPro" id="IPR002153">
    <property type="entry name" value="TRPC_channel"/>
</dbReference>
<evidence type="ECO:0000256" key="2">
    <source>
        <dbReference type="ARBA" id="ARBA00004175"/>
    </source>
</evidence>
<dbReference type="Proteomes" id="UP000594260">
    <property type="component" value="Unplaced"/>
</dbReference>
<feature type="transmembrane region" description="Helical" evidence="16">
    <location>
        <begin position="519"/>
        <end position="541"/>
    </location>
</feature>
<keyword evidence="12 16" id="KW-0472">Membrane</keyword>
<keyword evidence="3" id="KW-0813">Transport</keyword>
<evidence type="ECO:0000256" key="8">
    <source>
        <dbReference type="ARBA" id="ARBA00022989"/>
    </source>
</evidence>
<feature type="transmembrane region" description="Helical" evidence="16">
    <location>
        <begin position="415"/>
        <end position="432"/>
    </location>
</feature>
<feature type="transmembrane region" description="Helical" evidence="16">
    <location>
        <begin position="561"/>
        <end position="583"/>
    </location>
</feature>
<evidence type="ECO:0000256" key="1">
    <source>
        <dbReference type="ARBA" id="ARBA00004141"/>
    </source>
</evidence>
<dbReference type="SMART" id="SM01420">
    <property type="entry name" value="TRP_2"/>
    <property type="match status" value="1"/>
</dbReference>
<reference evidence="18" key="1">
    <citation type="submission" date="2021-01" db="UniProtKB">
        <authorList>
            <consortium name="EnsemblMetazoa"/>
        </authorList>
    </citation>
    <scope>IDENTIFICATION</scope>
</reference>
<keyword evidence="9" id="KW-0800">Toxin</keyword>
<comment type="subcellular location">
    <subcellularLocation>
        <location evidence="1">Membrane</location>
        <topology evidence="1">Multi-pass membrane protein</topology>
    </subcellularLocation>
    <subcellularLocation>
        <location evidence="2">Target cell membrane</location>
    </subcellularLocation>
</comment>
<keyword evidence="7" id="KW-0677">Repeat</keyword>
<dbReference type="AlphaFoldDB" id="A0A7M7MEP0"/>
<evidence type="ECO:0000256" key="3">
    <source>
        <dbReference type="ARBA" id="ARBA00022448"/>
    </source>
</evidence>
<proteinExistence type="predicted"/>
<dbReference type="PANTHER" id="PTHR10117">
    <property type="entry name" value="TRANSIENT RECEPTOR POTENTIAL CHANNEL"/>
    <property type="match status" value="1"/>
</dbReference>
<evidence type="ECO:0000313" key="18">
    <source>
        <dbReference type="EnsemblMetazoa" id="XP_022656457"/>
    </source>
</evidence>
<evidence type="ECO:0000259" key="17">
    <source>
        <dbReference type="SMART" id="SM01420"/>
    </source>
</evidence>
<dbReference type="GO" id="GO:0051480">
    <property type="term" value="P:regulation of cytosolic calcium ion concentration"/>
    <property type="evidence" value="ECO:0007669"/>
    <property type="project" value="TreeGrafter"/>
</dbReference>
<keyword evidence="4" id="KW-0268">Exocytosis</keyword>
<keyword evidence="6 16" id="KW-0812">Transmembrane</keyword>
<dbReference type="GO" id="GO:0034703">
    <property type="term" value="C:cation channel complex"/>
    <property type="evidence" value="ECO:0007669"/>
    <property type="project" value="TreeGrafter"/>
</dbReference>
<keyword evidence="13" id="KW-1053">Target membrane</keyword>
<dbReference type="RefSeq" id="XP_022656457.1">
    <property type="nucleotide sequence ID" value="XM_022800722.1"/>
</dbReference>
<dbReference type="KEGG" id="vde:111248411"/>
<dbReference type="InterPro" id="IPR036770">
    <property type="entry name" value="Ankyrin_rpt-contain_sf"/>
</dbReference>
<keyword evidence="5" id="KW-1052">Target cell membrane</keyword>
<evidence type="ECO:0000256" key="13">
    <source>
        <dbReference type="ARBA" id="ARBA00023298"/>
    </source>
</evidence>
<feature type="transmembrane region" description="Helical" evidence="16">
    <location>
        <begin position="439"/>
        <end position="457"/>
    </location>
</feature>
<dbReference type="GO" id="GO:0015279">
    <property type="term" value="F:store-operated calcium channel activity"/>
    <property type="evidence" value="ECO:0007669"/>
    <property type="project" value="TreeGrafter"/>
</dbReference>
<evidence type="ECO:0000256" key="11">
    <source>
        <dbReference type="ARBA" id="ARBA00023065"/>
    </source>
</evidence>
<dbReference type="SUPFAM" id="SSF48403">
    <property type="entry name" value="Ankyrin repeat"/>
    <property type="match status" value="1"/>
</dbReference>
<keyword evidence="8 16" id="KW-1133">Transmembrane helix</keyword>
<feature type="transmembrane region" description="Helical" evidence="16">
    <location>
        <begin position="375"/>
        <end position="395"/>
    </location>
</feature>
<keyword evidence="9" id="KW-0528">Neurotoxin</keyword>
<sequence length="852" mass="98934">MRRMNLAKRAAYSTVEIVFTDSTYAYWDTMDNPNFRKSIEEQTFPSLENIRLCPPPQPALVIDEMALRRSVIFNEGRLKHEEKLFLDMVKSGDILNLRQLTQNHPDLNVNCLDFRGRGALEIAVRCRDPHMVQELLGHPKIETELVYKAVLVAIEENMIDEVSTLLDSPAALRAAAERPSEYPNILVDNMCPIVQAALLDRLDITKLLLDKGHHIEKPHPRQCKCELRCANADYHEELSESQVELNSLRGLASPTYLVLTSPDPILTAFYMSRDLKTEAIERPEFREELLQLSQQCEHFAAELLDQCQTSEEVQTVLSQTQGFPDSRPFRFPRLYLAILLQQKQFVARPNCQQVLHTLWMSGIPQWYSWSFYRRFFHIFTQVLFTPLLCLTFLIYPRAKLLHVFRVPMNKFIHHLTLYLIFLSLILITLFYGRRDQFRFRALWSEVLVGIFVVGYVWELMLSMYTLGFRIFMRSLWSVYQLVMFFLFLVAEILYLVVFATSRTIRDNLQRELWPWYHPYLIGEALYAIATVMAFCRLLQLCQLSKIIGPLSISLNRMTGDIFRFMIILLIVFVAFCAGLNSVYKNYNGNVLRIRGIRNVTQPAAFVSVGHTLKSLFWGIYAMGSPTDADLVVSQNIGSADRILKHYFTEAVGYGLWALFHILTVIVLLNMLIAMMSDSFQRIQENAYQEWMFARASQWIQYFDNHTAIPAPFNLLPSAYCINQAYKIGMSLWEKEWRRAREQCSPEWACFPDFEQARELQKRYQHNYQSLIIVLIRRYLQLRELEERDHALSRVLSSFLSTQDYSSTTPGPPGGTGNNYNSNYNRRDSFGAGQQVKLRHPSKLAFLGAAFAH</sequence>
<name>A0A7M7MEP0_VARDE</name>
<evidence type="ECO:0000256" key="16">
    <source>
        <dbReference type="SAM" id="Phobius"/>
    </source>
</evidence>
<feature type="region of interest" description="Disordered" evidence="15">
    <location>
        <begin position="802"/>
        <end position="825"/>
    </location>
</feature>
<feature type="transmembrane region" description="Helical" evidence="16">
    <location>
        <begin position="477"/>
        <end position="498"/>
    </location>
</feature>
<evidence type="ECO:0000256" key="12">
    <source>
        <dbReference type="ARBA" id="ARBA00023136"/>
    </source>
</evidence>
<keyword evidence="19" id="KW-1185">Reference proteome</keyword>
<dbReference type="OMA" id="NAYTEWI"/>
<dbReference type="GO" id="GO:0006887">
    <property type="term" value="P:exocytosis"/>
    <property type="evidence" value="ECO:0007669"/>
    <property type="project" value="UniProtKB-KW"/>
</dbReference>
<dbReference type="OrthoDB" id="2373987at2759"/>
<dbReference type="InParanoid" id="A0A7M7MEP0"/>
<dbReference type="Pfam" id="PF08344">
    <property type="entry name" value="TRP_2"/>
    <property type="match status" value="1"/>
</dbReference>
<evidence type="ECO:0000256" key="10">
    <source>
        <dbReference type="ARBA" id="ARBA00023043"/>
    </source>
</evidence>
<evidence type="ECO:0000256" key="9">
    <source>
        <dbReference type="ARBA" id="ARBA00023028"/>
    </source>
</evidence>
<organism evidence="18 19">
    <name type="scientific">Varroa destructor</name>
    <name type="common">Honeybee mite</name>
    <dbReference type="NCBI Taxonomy" id="109461"/>
    <lineage>
        <taxon>Eukaryota</taxon>
        <taxon>Metazoa</taxon>
        <taxon>Ecdysozoa</taxon>
        <taxon>Arthropoda</taxon>
        <taxon>Chelicerata</taxon>
        <taxon>Arachnida</taxon>
        <taxon>Acari</taxon>
        <taxon>Parasitiformes</taxon>
        <taxon>Mesostigmata</taxon>
        <taxon>Gamasina</taxon>
        <taxon>Dermanyssoidea</taxon>
        <taxon>Varroidae</taxon>
        <taxon>Varroa</taxon>
    </lineage>
</organism>
<feature type="transmembrane region" description="Helical" evidence="16">
    <location>
        <begin position="653"/>
        <end position="672"/>
    </location>
</feature>
<evidence type="ECO:0000256" key="7">
    <source>
        <dbReference type="ARBA" id="ARBA00022737"/>
    </source>
</evidence>
<evidence type="ECO:0000256" key="4">
    <source>
        <dbReference type="ARBA" id="ARBA00022483"/>
    </source>
</evidence>
<evidence type="ECO:0000256" key="14">
    <source>
        <dbReference type="ARBA" id="ARBA00023303"/>
    </source>
</evidence>
<dbReference type="InterPro" id="IPR005821">
    <property type="entry name" value="Ion_trans_dom"/>
</dbReference>
<evidence type="ECO:0000313" key="19">
    <source>
        <dbReference type="Proteomes" id="UP000594260"/>
    </source>
</evidence>
<protein>
    <recommendedName>
        <fullName evidence="17">Transient receptor ion channel domain-containing protein</fullName>
    </recommendedName>
</protein>
<keyword evidence="10" id="KW-0040">ANK repeat</keyword>
<dbReference type="PRINTS" id="PR01097">
    <property type="entry name" value="TRNSRECEPTRP"/>
</dbReference>
<evidence type="ECO:0000256" key="5">
    <source>
        <dbReference type="ARBA" id="ARBA00022537"/>
    </source>
</evidence>
<dbReference type="GO" id="GO:0044231">
    <property type="term" value="C:host cell presynaptic membrane"/>
    <property type="evidence" value="ECO:0007669"/>
    <property type="project" value="UniProtKB-KW"/>
</dbReference>
<feature type="domain" description="Transient receptor ion channel" evidence="17">
    <location>
        <begin position="223"/>
        <end position="286"/>
    </location>
</feature>
<keyword evidence="9" id="KW-0638">Presynaptic neurotoxin</keyword>
<dbReference type="EnsemblMetazoa" id="XM_022800722">
    <property type="protein sequence ID" value="XP_022656457"/>
    <property type="gene ID" value="LOC111248411"/>
</dbReference>
<dbReference type="PANTHER" id="PTHR10117:SF54">
    <property type="entry name" value="TRANSIENT RECEPTOR POTENTIAL-GAMMA PROTEIN"/>
    <property type="match status" value="1"/>
</dbReference>
<dbReference type="InterPro" id="IPR013555">
    <property type="entry name" value="TRP_dom"/>
</dbReference>
<dbReference type="GO" id="GO:0005886">
    <property type="term" value="C:plasma membrane"/>
    <property type="evidence" value="ECO:0007669"/>
    <property type="project" value="TreeGrafter"/>
</dbReference>
<dbReference type="GO" id="GO:0070679">
    <property type="term" value="F:inositol 1,4,5 trisphosphate binding"/>
    <property type="evidence" value="ECO:0007669"/>
    <property type="project" value="TreeGrafter"/>
</dbReference>
<keyword evidence="11" id="KW-0406">Ion transport</keyword>
<dbReference type="GO" id="GO:0044218">
    <property type="term" value="C:other organism cell membrane"/>
    <property type="evidence" value="ECO:0007669"/>
    <property type="project" value="UniProtKB-KW"/>
</dbReference>
<evidence type="ECO:0000256" key="15">
    <source>
        <dbReference type="SAM" id="MobiDB-lite"/>
    </source>
</evidence>
<dbReference type="Gene3D" id="1.25.40.20">
    <property type="entry name" value="Ankyrin repeat-containing domain"/>
    <property type="match status" value="1"/>
</dbReference>
<accession>A0A7M7MEP0</accession>
<evidence type="ECO:0000256" key="6">
    <source>
        <dbReference type="ARBA" id="ARBA00022692"/>
    </source>
</evidence>
<dbReference type="Pfam" id="PF00520">
    <property type="entry name" value="Ion_trans"/>
    <property type="match status" value="1"/>
</dbReference>